<sequence length="1242" mass="136625">MSLLVDPEYFLHSLKLNYLRKLSDSNGPSSISFGQNLSSISSNFPNQTNQSILSTISTFNPYIELSGLADSQRWPELLVNGSPPQPIPNQALNLDHQNHLRNRTRRPIHSNPSGNRLKYSETIVGPNSSGLSVGMRVSGRKSFRNSKHSSKLSNSSITQSNLNQIQTSKLIHKAANQLQNVLNINSNSIIPSNSKIQVSSKIHLNPQDSEDDQLKSNLLTPFRPSRLLNPSQDPSNNLSSTPSQSTNIDLVKKHRRRISAVTFANSSFNLSNQSNQTPISSSSHLLNKSERIDLTSSMATINTFTSSEPSELHHHINLNSPTPSHLRQNSNVSSLDLKLESNDTHQSTPSNSIQTTSAFIPSQNDTGAYYCPDHDPDKRLSDMLFNHKPFNLNRLTQVVGSINLQPTPLLEVENELDDTGDEGLDSDQTDTGTEQGEDDSSLNLEEEVVVDDDDDEIENQLRIKSHKLHMKNDTGSISIGSIDLTIAEDTGSSIGKSLSNTISTSVLDSNSLNKLTTTPAESALLNNVMDLNSSITQSPPLLRRRERRRVNIKMGKLVGPPIIEEDSTGQTLDPISLSKPINSISDLIKNNLPSARPSLPDLRRAIVNPNEINQPESYHNYKPIRSSVLLNGFSPGRARSLTTPTPIPNIAISNATPKLSTFDKINPHMNKIESLTSIPSRTRSESGPTFSKQKKAQTQNLHSQIPLLTQTNLSNISPQGLTNSDKTESKISTKSKRSQLVFKKIPIQADSKSIKPIIQKSILTQLLTAKSSSSSIDNPFRCFYALLASKERNALKLTLYYPFSKEPTKPIKTSIKLDVCVEEVVGFALWSYVEEMREPKLSEIRHKPNGLDLFETHAWCLRLVEDDGEVDEDFPALERIRPASKVGSNEFAIVMATEAQAKQNATAQAQIQRRPSRILGQPQKATGVSTESSVLSTGVNTLPPPINPITGTSGITLENSRTIGGGLSGSLSNHRFGMNTAGGSSFSGLPVYLKIRIPSPGRGVDSIITTMNVSVDMYLADVLETLVKKKSLGHVKEWALLVPSSPSIPVHQRDILVPLDRTVQSLQGVNSLALVKRTQVSSKLLRNSHSNASFGTRNTNPSASIFKRLSETPQPKYVSVTDLTSTNRTFLIQTKRRGILGKQERLLTIEDDYIHIGPNQGMMIGNGGNINNNNLVGSGKTSSYHISQIIDCNLRAKVGLKLIVIRESGEKRYDVEAENSQSAVEIVRHIRGLKEMYHNTRT</sequence>
<evidence type="ECO:0000256" key="2">
    <source>
        <dbReference type="SAM" id="MobiDB-lite"/>
    </source>
</evidence>
<dbReference type="PANTHER" id="PTHR13335:SF1">
    <property type="entry name" value="TARGET OF RAPAMYCIN COMPLEX 2 SUBUNIT MAPKAP1"/>
    <property type="match status" value="1"/>
</dbReference>
<dbReference type="GO" id="GO:0005886">
    <property type="term" value="C:plasma membrane"/>
    <property type="evidence" value="ECO:0007669"/>
    <property type="project" value="TreeGrafter"/>
</dbReference>
<dbReference type="InterPro" id="IPR031313">
    <property type="entry name" value="Sin1_PH_dom"/>
</dbReference>
<protein>
    <submittedName>
        <fullName evidence="5">Uncharacterized protein</fullName>
    </submittedName>
</protein>
<gene>
    <name evidence="5" type="ORF">O181_034301</name>
</gene>
<feature type="region of interest" description="Disordered" evidence="2">
    <location>
        <begin position="222"/>
        <end position="251"/>
    </location>
</feature>
<organism evidence="5 6">
    <name type="scientific">Austropuccinia psidii MF-1</name>
    <dbReference type="NCBI Taxonomy" id="1389203"/>
    <lineage>
        <taxon>Eukaryota</taxon>
        <taxon>Fungi</taxon>
        <taxon>Dikarya</taxon>
        <taxon>Basidiomycota</taxon>
        <taxon>Pucciniomycotina</taxon>
        <taxon>Pucciniomycetes</taxon>
        <taxon>Pucciniales</taxon>
        <taxon>Sphaerophragmiaceae</taxon>
        <taxon>Austropuccinia</taxon>
    </lineage>
</organism>
<dbReference type="Pfam" id="PF16978">
    <property type="entry name" value="CRIM"/>
    <property type="match status" value="1"/>
</dbReference>
<evidence type="ECO:0000259" key="3">
    <source>
        <dbReference type="Pfam" id="PF16978"/>
    </source>
</evidence>
<evidence type="ECO:0000313" key="6">
    <source>
        <dbReference type="Proteomes" id="UP000765509"/>
    </source>
</evidence>
<dbReference type="Gene3D" id="2.30.29.30">
    <property type="entry name" value="Pleckstrin-homology domain (PH domain)/Phosphotyrosine-binding domain (PTB)"/>
    <property type="match status" value="1"/>
</dbReference>
<feature type="compositionally biased region" description="Acidic residues" evidence="2">
    <location>
        <begin position="435"/>
        <end position="444"/>
    </location>
</feature>
<dbReference type="GO" id="GO:0038203">
    <property type="term" value="P:TORC2 signaling"/>
    <property type="evidence" value="ECO:0007669"/>
    <property type="project" value="TreeGrafter"/>
</dbReference>
<dbReference type="GO" id="GO:0031932">
    <property type="term" value="C:TORC2 complex"/>
    <property type="evidence" value="ECO:0007669"/>
    <property type="project" value="InterPro"/>
</dbReference>
<feature type="compositionally biased region" description="Polar residues" evidence="2">
    <location>
        <begin position="228"/>
        <end position="248"/>
    </location>
</feature>
<feature type="compositionally biased region" description="Polar residues" evidence="2">
    <location>
        <begin position="344"/>
        <end position="358"/>
    </location>
</feature>
<evidence type="ECO:0000259" key="4">
    <source>
        <dbReference type="Pfam" id="PF16979"/>
    </source>
</evidence>
<reference evidence="5" key="1">
    <citation type="submission" date="2021-03" db="EMBL/GenBank/DDBJ databases">
        <title>Draft genome sequence of rust myrtle Austropuccinia psidii MF-1, a brazilian biotype.</title>
        <authorList>
            <person name="Quecine M.C."/>
            <person name="Pachon D.M.R."/>
            <person name="Bonatelli M.L."/>
            <person name="Correr F.H."/>
            <person name="Franceschini L.M."/>
            <person name="Leite T.F."/>
            <person name="Margarido G.R.A."/>
            <person name="Almeida C.A."/>
            <person name="Ferrarezi J.A."/>
            <person name="Labate C.A."/>
        </authorList>
    </citation>
    <scope>NUCLEOTIDE SEQUENCE</scope>
    <source>
        <strain evidence="5">MF-1</strain>
    </source>
</reference>
<accession>A0A9Q3D637</accession>
<feature type="compositionally biased region" description="Polar residues" evidence="2">
    <location>
        <begin position="923"/>
        <end position="940"/>
    </location>
</feature>
<comment type="caution">
    <text evidence="5">The sequence shown here is derived from an EMBL/GenBank/DDBJ whole genome shotgun (WGS) entry which is preliminary data.</text>
</comment>
<evidence type="ECO:0000256" key="1">
    <source>
        <dbReference type="ARBA" id="ARBA00009407"/>
    </source>
</evidence>
<dbReference type="AlphaFoldDB" id="A0A9Q3D637"/>
<feature type="region of interest" description="Disordered" evidence="2">
    <location>
        <begin position="921"/>
        <end position="954"/>
    </location>
</feature>
<dbReference type="EMBL" id="AVOT02012649">
    <property type="protein sequence ID" value="MBW0494586.1"/>
    <property type="molecule type" value="Genomic_DNA"/>
</dbReference>
<feature type="compositionally biased region" description="Acidic residues" evidence="2">
    <location>
        <begin position="417"/>
        <end position="428"/>
    </location>
</feature>
<feature type="region of interest" description="Disordered" evidence="2">
    <location>
        <begin position="417"/>
        <end position="444"/>
    </location>
</feature>
<dbReference type="InterPro" id="IPR031567">
    <property type="entry name" value="CRIM_dom"/>
</dbReference>
<dbReference type="GO" id="GO:0005737">
    <property type="term" value="C:cytoplasm"/>
    <property type="evidence" value="ECO:0007669"/>
    <property type="project" value="TreeGrafter"/>
</dbReference>
<proteinExistence type="inferred from homology"/>
<evidence type="ECO:0000313" key="5">
    <source>
        <dbReference type="EMBL" id="MBW0494586.1"/>
    </source>
</evidence>
<feature type="compositionally biased region" description="Basic residues" evidence="2">
    <location>
        <begin position="139"/>
        <end position="150"/>
    </location>
</feature>
<dbReference type="InterPro" id="IPR008828">
    <property type="entry name" value="Sin1/Avo1"/>
</dbReference>
<dbReference type="GO" id="GO:0005546">
    <property type="term" value="F:phosphatidylinositol-4,5-bisphosphate binding"/>
    <property type="evidence" value="ECO:0007669"/>
    <property type="project" value="TreeGrafter"/>
</dbReference>
<name>A0A9Q3D637_9BASI</name>
<feature type="domain" description="SIN1-type PH" evidence="4">
    <location>
        <begin position="1128"/>
        <end position="1235"/>
    </location>
</feature>
<keyword evidence="6" id="KW-1185">Reference proteome</keyword>
<feature type="region of interest" description="Disordered" evidence="2">
    <location>
        <begin position="102"/>
        <end position="123"/>
    </location>
</feature>
<dbReference type="PANTHER" id="PTHR13335">
    <property type="entry name" value="TARGET OF RAPAMYCIN COMPLEX 2 SUBUNIT MAPKAP1"/>
    <property type="match status" value="1"/>
</dbReference>
<dbReference type="Proteomes" id="UP000765509">
    <property type="component" value="Unassembled WGS sequence"/>
</dbReference>
<dbReference type="Pfam" id="PF16979">
    <property type="entry name" value="SIN1_PH"/>
    <property type="match status" value="1"/>
</dbReference>
<dbReference type="OrthoDB" id="241990at2759"/>
<comment type="similarity">
    <text evidence="1">Belongs to the SIN1 family.</text>
</comment>
<feature type="region of interest" description="Disordered" evidence="2">
    <location>
        <begin position="339"/>
        <end position="358"/>
    </location>
</feature>
<feature type="domain" description="CRIM" evidence="3">
    <location>
        <begin position="760"/>
        <end position="904"/>
    </location>
</feature>
<feature type="region of interest" description="Disordered" evidence="2">
    <location>
        <begin position="139"/>
        <end position="159"/>
    </location>
</feature>
<dbReference type="InterPro" id="IPR011993">
    <property type="entry name" value="PH-like_dom_sf"/>
</dbReference>
<feature type="region of interest" description="Disordered" evidence="2">
    <location>
        <begin position="675"/>
        <end position="701"/>
    </location>
</feature>